<reference evidence="4" key="1">
    <citation type="submission" date="2013-03" db="EMBL/GenBank/DDBJ databases">
        <title>The Genome Sequence of Anopheles epiroticus epiroticus2.</title>
        <authorList>
            <consortium name="The Broad Institute Genomics Platform"/>
            <person name="Neafsey D.E."/>
            <person name="Howell P."/>
            <person name="Walker B."/>
            <person name="Young S.K."/>
            <person name="Zeng Q."/>
            <person name="Gargeya S."/>
            <person name="Fitzgerald M."/>
            <person name="Haas B."/>
            <person name="Abouelleil A."/>
            <person name="Allen A.W."/>
            <person name="Alvarado L."/>
            <person name="Arachchi H.M."/>
            <person name="Berlin A.M."/>
            <person name="Chapman S.B."/>
            <person name="Gainer-Dewar J."/>
            <person name="Goldberg J."/>
            <person name="Griggs A."/>
            <person name="Gujja S."/>
            <person name="Hansen M."/>
            <person name="Howarth C."/>
            <person name="Imamovic A."/>
            <person name="Ireland A."/>
            <person name="Larimer J."/>
            <person name="McCowan C."/>
            <person name="Murphy C."/>
            <person name="Pearson M."/>
            <person name="Poon T.W."/>
            <person name="Priest M."/>
            <person name="Roberts A."/>
            <person name="Saif S."/>
            <person name="Shea T."/>
            <person name="Sisk P."/>
            <person name="Sykes S."/>
            <person name="Wortman J."/>
            <person name="Nusbaum C."/>
            <person name="Birren B."/>
        </authorList>
    </citation>
    <scope>NUCLEOTIDE SEQUENCE [LARGE SCALE GENOMIC DNA]</scope>
    <source>
        <strain evidence="4">Epiroticus2</strain>
    </source>
</reference>
<feature type="region of interest" description="Disordered" evidence="1">
    <location>
        <begin position="249"/>
        <end position="287"/>
    </location>
</feature>
<feature type="region of interest" description="Disordered" evidence="1">
    <location>
        <begin position="28"/>
        <end position="62"/>
    </location>
</feature>
<feature type="compositionally biased region" description="Low complexity" evidence="1">
    <location>
        <begin position="275"/>
        <end position="287"/>
    </location>
</feature>
<proteinExistence type="predicted"/>
<keyword evidence="2" id="KW-0812">Transmembrane</keyword>
<keyword evidence="2" id="KW-0472">Membrane</keyword>
<evidence type="ECO:0000313" key="3">
    <source>
        <dbReference type="EnsemblMetazoa" id="AEPI005097-PA"/>
    </source>
</evidence>
<feature type="compositionally biased region" description="Basic and acidic residues" evidence="1">
    <location>
        <begin position="249"/>
        <end position="263"/>
    </location>
</feature>
<reference evidence="3" key="2">
    <citation type="submission" date="2020-05" db="UniProtKB">
        <authorList>
            <consortium name="EnsemblMetazoa"/>
        </authorList>
    </citation>
    <scope>IDENTIFICATION</scope>
    <source>
        <strain evidence="3">Epiroticus2</strain>
    </source>
</reference>
<dbReference type="EnsemblMetazoa" id="AEPI005097-RA">
    <property type="protein sequence ID" value="AEPI005097-PA"/>
    <property type="gene ID" value="AEPI005097"/>
</dbReference>
<keyword evidence="2" id="KW-1133">Transmembrane helix</keyword>
<dbReference type="Proteomes" id="UP000075885">
    <property type="component" value="Unassembled WGS sequence"/>
</dbReference>
<evidence type="ECO:0000256" key="2">
    <source>
        <dbReference type="SAM" id="Phobius"/>
    </source>
</evidence>
<feature type="compositionally biased region" description="Low complexity" evidence="1">
    <location>
        <begin position="28"/>
        <end position="40"/>
    </location>
</feature>
<name>A0A182PDU2_9DIPT</name>
<evidence type="ECO:0000313" key="4">
    <source>
        <dbReference type="Proteomes" id="UP000075885"/>
    </source>
</evidence>
<feature type="transmembrane region" description="Helical" evidence="2">
    <location>
        <begin position="469"/>
        <end position="491"/>
    </location>
</feature>
<evidence type="ECO:0000256" key="1">
    <source>
        <dbReference type="SAM" id="MobiDB-lite"/>
    </source>
</evidence>
<dbReference type="VEuPathDB" id="VectorBase:AEPI005097"/>
<dbReference type="AlphaFoldDB" id="A0A182PDU2"/>
<organism evidence="3 4">
    <name type="scientific">Anopheles epiroticus</name>
    <dbReference type="NCBI Taxonomy" id="199890"/>
    <lineage>
        <taxon>Eukaryota</taxon>
        <taxon>Metazoa</taxon>
        <taxon>Ecdysozoa</taxon>
        <taxon>Arthropoda</taxon>
        <taxon>Hexapoda</taxon>
        <taxon>Insecta</taxon>
        <taxon>Pterygota</taxon>
        <taxon>Neoptera</taxon>
        <taxon>Endopterygota</taxon>
        <taxon>Diptera</taxon>
        <taxon>Nematocera</taxon>
        <taxon>Culicoidea</taxon>
        <taxon>Culicidae</taxon>
        <taxon>Anophelinae</taxon>
        <taxon>Anopheles</taxon>
    </lineage>
</organism>
<sequence>MIAVVIGSDFLSATLMTNSWEAARASLGSLSGSSSSGNSNITLRHEPLQSKQKQPTKYHAPSGPLSLSALIEAAPPPPLEVANEPYDYFDTTVNANAIAERTNSLRRLRRAGYANRSFMYHGEYPPIGMVDDGYEDDTGPGGGGGGRLPYYVEPTYRSLEYDRRQRRRHSVHQLANFNPSSKLDDLRQRFDEYSSSAAVPRGAYYGYYTLDRHKSRQPRQMVPANPLPPIAYGKAFSFGQSARYSGSRSLDRVLVEEEREQRKGPKRGSRSSQGSTDSNNSTQSASSGSLLLTVANLENFAKIHRKKTASGGSSKLDGAAGSSRTLERYLSSTLDLVPHPHPGTLGRRSRYNSNILLHHEEEDHPADHAAIDYRKDGHHVGGSAIVPIDEISIDEGEGAGSERQLQLASAGGAGSGGGGTALVSPFRSLKGKDPDTVSVASSTHFTMVNGIGGPQRVIKTGICSSGHQITILIVTMSIIFMIGICSAVFLLEMRAREMPK</sequence>
<protein>
    <submittedName>
        <fullName evidence="3">Uncharacterized protein</fullName>
    </submittedName>
</protein>
<keyword evidence="4" id="KW-1185">Reference proteome</keyword>
<accession>A0A182PDU2</accession>